<keyword evidence="8" id="KW-0472">Membrane</keyword>
<keyword evidence="7" id="KW-0029">Amino-acid transport</keyword>
<dbReference type="SMART" id="SM00382">
    <property type="entry name" value="AAA"/>
    <property type="match status" value="1"/>
</dbReference>
<name>A0A521FVA8_9RHOB</name>
<feature type="non-terminal residue" evidence="10">
    <location>
        <position position="256"/>
    </location>
</feature>
<proteinExistence type="inferred from homology"/>
<organism evidence="10 11">
    <name type="scientific">Paracoccus laeviglucosivorans</name>
    <dbReference type="NCBI Taxonomy" id="1197861"/>
    <lineage>
        <taxon>Bacteria</taxon>
        <taxon>Pseudomonadati</taxon>
        <taxon>Pseudomonadota</taxon>
        <taxon>Alphaproteobacteria</taxon>
        <taxon>Rhodobacterales</taxon>
        <taxon>Paracoccaceae</taxon>
        <taxon>Paracoccus</taxon>
    </lineage>
</organism>
<evidence type="ECO:0000313" key="10">
    <source>
        <dbReference type="EMBL" id="SMP00097.1"/>
    </source>
</evidence>
<gene>
    <name evidence="10" type="ORF">SAMN06265221_1591</name>
</gene>
<evidence type="ECO:0000256" key="5">
    <source>
        <dbReference type="ARBA" id="ARBA00022741"/>
    </source>
</evidence>
<evidence type="ECO:0000256" key="3">
    <source>
        <dbReference type="ARBA" id="ARBA00022448"/>
    </source>
</evidence>
<comment type="similarity">
    <text evidence="2">Belongs to the ABC transporter superfamily.</text>
</comment>
<dbReference type="GO" id="GO:0016887">
    <property type="term" value="F:ATP hydrolysis activity"/>
    <property type="evidence" value="ECO:0007669"/>
    <property type="project" value="InterPro"/>
</dbReference>
<keyword evidence="11" id="KW-1185">Reference proteome</keyword>
<dbReference type="PIRSF" id="PIRSF039085">
    <property type="entry name" value="ABC_ATPase_HisP"/>
    <property type="match status" value="1"/>
</dbReference>
<dbReference type="NCBIfam" id="TIGR03005">
    <property type="entry name" value="ectoine_ehuA"/>
    <property type="match status" value="1"/>
</dbReference>
<dbReference type="Gene3D" id="3.40.50.300">
    <property type="entry name" value="P-loop containing nucleotide triphosphate hydrolases"/>
    <property type="match status" value="1"/>
</dbReference>
<sequence length="256" mass="28771">MTDPIISFEQVEKRFGDHTVLDKLDFQVARGEKVSIIGPSGSGKSTVLRILMTLEGIDGGIVRVAGEPLWHEKGPEGLRPASEAHLRKMRNQLGMVFQQFNLFPHMTARRNITEAPVKVLGLSRDKARSRADELLELVGLTEHADKYPHQLSGGQQQRVGIARALAMRPRILLFDEPTSALDPELVGEVLNVIRRLAEEHDLTMLLVTHEMRFAREVSDRVLFFDQGRICEEGAPEDLFTDPSEDRTREFLAATLD</sequence>
<reference evidence="10 11" key="1">
    <citation type="submission" date="2017-05" db="EMBL/GenBank/DDBJ databases">
        <authorList>
            <person name="Varghese N."/>
            <person name="Submissions S."/>
        </authorList>
    </citation>
    <scope>NUCLEOTIDE SEQUENCE [LARGE SCALE GENOMIC DNA]</scope>
    <source>
        <strain evidence="10 11">DSM 100094</strain>
    </source>
</reference>
<dbReference type="InterPro" id="IPR003593">
    <property type="entry name" value="AAA+_ATPase"/>
</dbReference>
<evidence type="ECO:0000256" key="7">
    <source>
        <dbReference type="ARBA" id="ARBA00022970"/>
    </source>
</evidence>
<dbReference type="GO" id="GO:0015424">
    <property type="term" value="F:ABC-type amino acid transporter activity"/>
    <property type="evidence" value="ECO:0007669"/>
    <property type="project" value="InterPro"/>
</dbReference>
<evidence type="ECO:0000256" key="6">
    <source>
        <dbReference type="ARBA" id="ARBA00022840"/>
    </source>
</evidence>
<keyword evidence="5" id="KW-0547">Nucleotide-binding</keyword>
<evidence type="ECO:0000313" key="11">
    <source>
        <dbReference type="Proteomes" id="UP000319014"/>
    </source>
</evidence>
<evidence type="ECO:0000256" key="8">
    <source>
        <dbReference type="ARBA" id="ARBA00023136"/>
    </source>
</evidence>
<dbReference type="EMBL" id="FXTK01000059">
    <property type="protein sequence ID" value="SMP00097.1"/>
    <property type="molecule type" value="Genomic_DNA"/>
</dbReference>
<evidence type="ECO:0000256" key="4">
    <source>
        <dbReference type="ARBA" id="ARBA00022475"/>
    </source>
</evidence>
<dbReference type="SUPFAM" id="SSF52540">
    <property type="entry name" value="P-loop containing nucleoside triphosphate hydrolases"/>
    <property type="match status" value="1"/>
</dbReference>
<dbReference type="AlphaFoldDB" id="A0A521FVA8"/>
<dbReference type="OrthoDB" id="9802264at2"/>
<dbReference type="CDD" id="cd03262">
    <property type="entry name" value="ABC_HisP_GlnQ"/>
    <property type="match status" value="1"/>
</dbReference>
<evidence type="ECO:0000259" key="9">
    <source>
        <dbReference type="PROSITE" id="PS50893"/>
    </source>
</evidence>
<keyword evidence="4" id="KW-1003">Cell membrane</keyword>
<accession>A0A521FVA8</accession>
<dbReference type="PANTHER" id="PTHR43166:SF9">
    <property type="entry name" value="GLUTAMATE_ASPARTATE IMPORT ATP-BINDING PROTEIN GLTL"/>
    <property type="match status" value="1"/>
</dbReference>
<dbReference type="InterPro" id="IPR014343">
    <property type="entry name" value="Ectoine_EhuA"/>
</dbReference>
<dbReference type="PROSITE" id="PS00211">
    <property type="entry name" value="ABC_TRANSPORTER_1"/>
    <property type="match status" value="1"/>
</dbReference>
<dbReference type="InterPro" id="IPR027417">
    <property type="entry name" value="P-loop_NTPase"/>
</dbReference>
<evidence type="ECO:0000256" key="2">
    <source>
        <dbReference type="ARBA" id="ARBA00005417"/>
    </source>
</evidence>
<comment type="subcellular location">
    <subcellularLocation>
        <location evidence="1">Cell membrane</location>
        <topology evidence="1">Peripheral membrane protein</topology>
    </subcellularLocation>
</comment>
<dbReference type="RefSeq" id="WP_142665154.1">
    <property type="nucleotide sequence ID" value="NZ_FXTK01000059.1"/>
</dbReference>
<dbReference type="GO" id="GO:0005886">
    <property type="term" value="C:plasma membrane"/>
    <property type="evidence" value="ECO:0007669"/>
    <property type="project" value="UniProtKB-SubCell"/>
</dbReference>
<dbReference type="InterPro" id="IPR017871">
    <property type="entry name" value="ABC_transporter-like_CS"/>
</dbReference>
<keyword evidence="6 10" id="KW-0067">ATP-binding</keyword>
<dbReference type="PANTHER" id="PTHR43166">
    <property type="entry name" value="AMINO ACID IMPORT ATP-BINDING PROTEIN"/>
    <property type="match status" value="1"/>
</dbReference>
<dbReference type="Pfam" id="PF00005">
    <property type="entry name" value="ABC_tran"/>
    <property type="match status" value="1"/>
</dbReference>
<dbReference type="GO" id="GO:0005524">
    <property type="term" value="F:ATP binding"/>
    <property type="evidence" value="ECO:0007669"/>
    <property type="project" value="UniProtKB-KW"/>
</dbReference>
<protein>
    <submittedName>
        <fullName evidence="10">Polar amino acid transport system ATP-binding protein</fullName>
    </submittedName>
</protein>
<dbReference type="InterPro" id="IPR050086">
    <property type="entry name" value="MetN_ABC_transporter-like"/>
</dbReference>
<dbReference type="PROSITE" id="PS50893">
    <property type="entry name" value="ABC_TRANSPORTER_2"/>
    <property type="match status" value="1"/>
</dbReference>
<keyword evidence="3" id="KW-0813">Transport</keyword>
<dbReference type="InterPro" id="IPR030679">
    <property type="entry name" value="ABC_ATPase_HisP-typ"/>
</dbReference>
<feature type="domain" description="ABC transporter" evidence="9">
    <location>
        <begin position="6"/>
        <end position="251"/>
    </location>
</feature>
<dbReference type="InterPro" id="IPR003439">
    <property type="entry name" value="ABC_transporter-like_ATP-bd"/>
</dbReference>
<evidence type="ECO:0000256" key="1">
    <source>
        <dbReference type="ARBA" id="ARBA00004202"/>
    </source>
</evidence>
<dbReference type="Proteomes" id="UP000319014">
    <property type="component" value="Unassembled WGS sequence"/>
</dbReference>